<dbReference type="SUPFAM" id="SSF56519">
    <property type="entry name" value="Penicillin binding protein dimerisation domain"/>
    <property type="match status" value="1"/>
</dbReference>
<evidence type="ECO:0000256" key="1">
    <source>
        <dbReference type="ARBA" id="ARBA00004370"/>
    </source>
</evidence>
<dbReference type="EMBL" id="FQUR01000017">
    <property type="protein sequence ID" value="SHF20140.1"/>
    <property type="molecule type" value="Genomic_DNA"/>
</dbReference>
<keyword evidence="8" id="KW-1185">Reference proteome</keyword>
<evidence type="ECO:0000313" key="7">
    <source>
        <dbReference type="EMBL" id="SHF20140.1"/>
    </source>
</evidence>
<proteinExistence type="inferred from homology"/>
<feature type="domain" description="Penicillin-binding protein transpeptidase" evidence="5">
    <location>
        <begin position="242"/>
        <end position="541"/>
    </location>
</feature>
<dbReference type="AlphaFoldDB" id="A0A1M4ZPV7"/>
<name>A0A1M4ZPV7_9THEO</name>
<dbReference type="Gene3D" id="3.40.710.10">
    <property type="entry name" value="DD-peptidase/beta-lactamase superfamily"/>
    <property type="match status" value="1"/>
</dbReference>
<dbReference type="InterPro" id="IPR050515">
    <property type="entry name" value="Beta-lactam/transpept"/>
</dbReference>
<dbReference type="PANTHER" id="PTHR30627:SF1">
    <property type="entry name" value="PEPTIDOGLYCAN D,D-TRANSPEPTIDASE FTSI"/>
    <property type="match status" value="1"/>
</dbReference>
<reference evidence="8" key="1">
    <citation type="submission" date="2016-11" db="EMBL/GenBank/DDBJ databases">
        <authorList>
            <person name="Varghese N."/>
            <person name="Submissions S."/>
        </authorList>
    </citation>
    <scope>NUCLEOTIDE SEQUENCE [LARGE SCALE GENOMIC DNA]</scope>
    <source>
        <strain evidence="8">DSM 18761</strain>
    </source>
</reference>
<feature type="domain" description="Penicillin-binding protein dimerisation" evidence="6">
    <location>
        <begin position="53"/>
        <end position="197"/>
    </location>
</feature>
<dbReference type="GO" id="GO:0071555">
    <property type="term" value="P:cell wall organization"/>
    <property type="evidence" value="ECO:0007669"/>
    <property type="project" value="TreeGrafter"/>
</dbReference>
<keyword evidence="4" id="KW-0812">Transmembrane</keyword>
<dbReference type="InterPro" id="IPR005311">
    <property type="entry name" value="PBP_dimer"/>
</dbReference>
<evidence type="ECO:0000256" key="2">
    <source>
        <dbReference type="ARBA" id="ARBA00007171"/>
    </source>
</evidence>
<dbReference type="GO" id="GO:0008658">
    <property type="term" value="F:penicillin binding"/>
    <property type="evidence" value="ECO:0007669"/>
    <property type="project" value="InterPro"/>
</dbReference>
<protein>
    <submittedName>
        <fullName evidence="7">Peptidoglycan synthetase FtsI</fullName>
    </submittedName>
</protein>
<comment type="subcellular location">
    <subcellularLocation>
        <location evidence="1">Membrane</location>
    </subcellularLocation>
</comment>
<evidence type="ECO:0000256" key="3">
    <source>
        <dbReference type="ARBA" id="ARBA00023136"/>
    </source>
</evidence>
<keyword evidence="3 4" id="KW-0472">Membrane</keyword>
<evidence type="ECO:0000256" key="4">
    <source>
        <dbReference type="SAM" id="Phobius"/>
    </source>
</evidence>
<dbReference type="InterPro" id="IPR036138">
    <property type="entry name" value="PBP_dimer_sf"/>
</dbReference>
<evidence type="ECO:0000313" key="8">
    <source>
        <dbReference type="Proteomes" id="UP000184127"/>
    </source>
</evidence>
<evidence type="ECO:0000259" key="5">
    <source>
        <dbReference type="Pfam" id="PF00905"/>
    </source>
</evidence>
<organism evidence="7 8">
    <name type="scientific">Thermoanaerobacter uzonensis DSM 18761</name>
    <dbReference type="NCBI Taxonomy" id="1123369"/>
    <lineage>
        <taxon>Bacteria</taxon>
        <taxon>Bacillati</taxon>
        <taxon>Bacillota</taxon>
        <taxon>Clostridia</taxon>
        <taxon>Thermoanaerobacterales</taxon>
        <taxon>Thermoanaerobacteraceae</taxon>
        <taxon>Thermoanaerobacter</taxon>
    </lineage>
</organism>
<gene>
    <name evidence="7" type="ORF">SAMN02745195_02077</name>
</gene>
<feature type="transmembrane region" description="Helical" evidence="4">
    <location>
        <begin position="9"/>
        <end position="29"/>
    </location>
</feature>
<dbReference type="Proteomes" id="UP000184127">
    <property type="component" value="Unassembled WGS sequence"/>
</dbReference>
<dbReference type="InterPro" id="IPR001460">
    <property type="entry name" value="PCN-bd_Tpept"/>
</dbReference>
<evidence type="ECO:0000259" key="6">
    <source>
        <dbReference type="Pfam" id="PF03717"/>
    </source>
</evidence>
<dbReference type="SUPFAM" id="SSF56601">
    <property type="entry name" value="beta-lactamase/transpeptidase-like"/>
    <property type="match status" value="1"/>
</dbReference>
<sequence length="553" mass="60819">MTKSLKRRTFIVLIFFFIMTFALIGRLIWIQSINSEKLAMAVERQSTADIILKPQRGNIYDVNGNILACNVPAGDVFAAPKFIKNPQKVSEELYKYLNMDKDSLYKILSNKDSEWAVLGRSIPLENINKIKSLNIPGIYIEDTFMRNYPNGKMLSQVLGFTGIDGNGLYGLEYSLDKYLSGIPGREISLVDAEGRKVGVPSKLYKPTNGDNIVLTIDSVIQSYTEKAIKNAYEKYKPENGITAIVMNPKTGEILAMANIPDFDPNNPQKISSQDYWSNPAVSSIYEPGSVFKVITASAALESAVVTPDEQFDDPGYYIVSGHRINSWTKLGKINFEEAIEKSSDTVFMQVVERLGVDAFYKYIQAFGFGTPTGIELPGEASGMILPKSKIYPVDLATMSFGQGIAVTPIQMITAFSAVINGGNLMAPHIIKYIENGDKIIKEYKPQIVRQVISKKTSDTMKYILEKTVTEGTGQAAQVPGYTVGGKTGTTENYAPGKYVASFAGFAPVENPKIAVLVLVKNPTQNGHMGGEVAAPIAQEILGNTLRYYDTVKK</sequence>
<accession>A0A1M4ZPV7</accession>
<dbReference type="InterPro" id="IPR012338">
    <property type="entry name" value="Beta-lactam/transpept-like"/>
</dbReference>
<keyword evidence="4" id="KW-1133">Transmembrane helix</keyword>
<dbReference type="Pfam" id="PF03717">
    <property type="entry name" value="PBP_dimer"/>
    <property type="match status" value="1"/>
</dbReference>
<dbReference type="GO" id="GO:0005886">
    <property type="term" value="C:plasma membrane"/>
    <property type="evidence" value="ECO:0007669"/>
    <property type="project" value="TreeGrafter"/>
</dbReference>
<dbReference type="PANTHER" id="PTHR30627">
    <property type="entry name" value="PEPTIDOGLYCAN D,D-TRANSPEPTIDASE"/>
    <property type="match status" value="1"/>
</dbReference>
<dbReference type="Gene3D" id="3.90.1310.10">
    <property type="entry name" value="Penicillin-binding protein 2a (Domain 2)"/>
    <property type="match status" value="1"/>
</dbReference>
<dbReference type="Pfam" id="PF00905">
    <property type="entry name" value="Transpeptidase"/>
    <property type="match status" value="1"/>
</dbReference>
<comment type="similarity">
    <text evidence="2">Belongs to the transpeptidase family.</text>
</comment>